<name>A0A1W1VYX2_9FIRM</name>
<protein>
    <submittedName>
        <fullName evidence="2">Putative radical SAM enzyme, TIGR03279 family</fullName>
    </submittedName>
</protein>
<evidence type="ECO:0000313" key="3">
    <source>
        <dbReference type="Proteomes" id="UP000192569"/>
    </source>
</evidence>
<gene>
    <name evidence="2" type="ORF">SAMN00808754_2266</name>
</gene>
<dbReference type="InterPro" id="IPR041489">
    <property type="entry name" value="PDZ_6"/>
</dbReference>
<accession>A0A1W1VYX2</accession>
<dbReference type="InterPro" id="IPR045375">
    <property type="entry name" value="Put_radical_SAM-like_N"/>
</dbReference>
<dbReference type="RefSeq" id="WP_172839141.1">
    <property type="nucleotide sequence ID" value="NZ_LT838272.1"/>
</dbReference>
<sequence>MSTQEVKYLKISSVRPESIAASLGVEPGDELISINGEPVPDIIAYRYLTAAEEIEVEIAKPDGQRLILEIEKDYHEDLGLEFAEATSDGLRQCRNRCLFCFVDQLPPGLRPSLYVKDDDYRYSFLTGNFITLTNLKPRDWEHICRFRLSPLYISVHTTNPDLRAYILGNKRGAYILDQLKRLKEAGIEFHTQIVLCPGLNDGPELDKTLEDLSFFFPALRSIAVVPVGLTSHREGLFPLQRYTREGALQVVEQIERWQRYFKRLVGSRLVYAADEFYLLAGLELPPARCYEGFPQEENGVGLTRRFLDSFRQEMRNLFAKGRIPGSLPRRILIVTGELAAPLLKELVGELSRKIQDLEIRVMAITNHFLGAEVTVAGLLSGQDIFRGLKESKVKEGEIVFIPSIMLKKGEDVFLDGWSIADLRERLGIEIEVIPTSGRELVRALLGRCPSG</sequence>
<dbReference type="SUPFAM" id="SSF102114">
    <property type="entry name" value="Radical SAM enzymes"/>
    <property type="match status" value="1"/>
</dbReference>
<dbReference type="InterPro" id="IPR001478">
    <property type="entry name" value="PDZ"/>
</dbReference>
<dbReference type="Pfam" id="PF17820">
    <property type="entry name" value="PDZ_6"/>
    <property type="match status" value="1"/>
</dbReference>
<dbReference type="EMBL" id="LT838272">
    <property type="protein sequence ID" value="SMB98311.1"/>
    <property type="molecule type" value="Genomic_DNA"/>
</dbReference>
<dbReference type="InterPro" id="IPR036034">
    <property type="entry name" value="PDZ_sf"/>
</dbReference>
<dbReference type="Gene3D" id="2.30.42.10">
    <property type="match status" value="1"/>
</dbReference>
<organism evidence="2 3">
    <name type="scientific">Thermanaeromonas toyohensis ToBE</name>
    <dbReference type="NCBI Taxonomy" id="698762"/>
    <lineage>
        <taxon>Bacteria</taxon>
        <taxon>Bacillati</taxon>
        <taxon>Bacillota</taxon>
        <taxon>Clostridia</taxon>
        <taxon>Neomoorellales</taxon>
        <taxon>Neomoorellaceae</taxon>
        <taxon>Thermanaeromonas</taxon>
    </lineage>
</organism>
<evidence type="ECO:0000313" key="2">
    <source>
        <dbReference type="EMBL" id="SMB98311.1"/>
    </source>
</evidence>
<dbReference type="SUPFAM" id="SSF50156">
    <property type="entry name" value="PDZ domain-like"/>
    <property type="match status" value="1"/>
</dbReference>
<feature type="domain" description="PDZ" evidence="1">
    <location>
        <begin position="1"/>
        <end position="74"/>
    </location>
</feature>
<dbReference type="InterPro" id="IPR013785">
    <property type="entry name" value="Aldolase_TIM"/>
</dbReference>
<dbReference type="STRING" id="698762.SAMN00808754_2266"/>
<keyword evidence="3" id="KW-1185">Reference proteome</keyword>
<dbReference type="AlphaFoldDB" id="A0A1W1VYX2"/>
<dbReference type="InterPro" id="IPR007549">
    <property type="entry name" value="DUF512"/>
</dbReference>
<dbReference type="Pfam" id="PF04459">
    <property type="entry name" value="DUF512"/>
    <property type="match status" value="1"/>
</dbReference>
<dbReference type="Gene3D" id="3.20.20.70">
    <property type="entry name" value="Aldolase class I"/>
    <property type="match status" value="1"/>
</dbReference>
<reference evidence="2 3" key="1">
    <citation type="submission" date="2017-04" db="EMBL/GenBank/DDBJ databases">
        <authorList>
            <person name="Afonso C.L."/>
            <person name="Miller P.J."/>
            <person name="Scott M.A."/>
            <person name="Spackman E."/>
            <person name="Goraichik I."/>
            <person name="Dimitrov K.M."/>
            <person name="Suarez D.L."/>
            <person name="Swayne D.E."/>
        </authorList>
    </citation>
    <scope>NUCLEOTIDE SEQUENCE [LARGE SCALE GENOMIC DNA]</scope>
    <source>
        <strain evidence="2 3">ToBE</strain>
    </source>
</reference>
<dbReference type="Proteomes" id="UP000192569">
    <property type="component" value="Chromosome I"/>
</dbReference>
<dbReference type="PROSITE" id="PS50106">
    <property type="entry name" value="PDZ"/>
    <property type="match status" value="1"/>
</dbReference>
<proteinExistence type="predicted"/>
<dbReference type="Pfam" id="PF19238">
    <property type="entry name" value="Radical_SAM_2"/>
    <property type="match status" value="1"/>
</dbReference>
<evidence type="ECO:0000259" key="1">
    <source>
        <dbReference type="PROSITE" id="PS50106"/>
    </source>
</evidence>
<dbReference type="InterPro" id="IPR058240">
    <property type="entry name" value="rSAM_sf"/>
</dbReference>